<feature type="compositionally biased region" description="Low complexity" evidence="1">
    <location>
        <begin position="43"/>
        <end position="59"/>
    </location>
</feature>
<reference evidence="2 3" key="1">
    <citation type="submission" date="2017-03" db="EMBL/GenBank/DDBJ databases">
        <title>Lifting the veil on microbial sulfur biogeochemistry in mining wastewaters.</title>
        <authorList>
            <person name="Kantor R.S."/>
            <person name="Colenbrander Nelson T."/>
            <person name="Marshall S."/>
            <person name="Bennett D."/>
            <person name="Apte S."/>
            <person name="Camacho D."/>
            <person name="Thomas B.C."/>
            <person name="Warren L.A."/>
            <person name="Banfield J.F."/>
        </authorList>
    </citation>
    <scope>NUCLEOTIDE SEQUENCE [LARGE SCALE GENOMIC DNA]</scope>
    <source>
        <strain evidence="2">32-68-21</strain>
    </source>
</reference>
<proteinExistence type="predicted"/>
<protein>
    <submittedName>
        <fullName evidence="2">Uncharacterized protein</fullName>
    </submittedName>
</protein>
<evidence type="ECO:0000313" key="2">
    <source>
        <dbReference type="EMBL" id="OYX58507.1"/>
    </source>
</evidence>
<evidence type="ECO:0000256" key="1">
    <source>
        <dbReference type="SAM" id="MobiDB-lite"/>
    </source>
</evidence>
<comment type="caution">
    <text evidence="2">The sequence shown here is derived from an EMBL/GenBank/DDBJ whole genome shotgun (WGS) entry which is preliminary data.</text>
</comment>
<dbReference type="EMBL" id="NCEQ01000002">
    <property type="protein sequence ID" value="OYX58507.1"/>
    <property type="molecule type" value="Genomic_DNA"/>
</dbReference>
<gene>
    <name evidence="2" type="ORF">B7Y86_02110</name>
</gene>
<organism evidence="2 3">
    <name type="scientific">Brevundimonas subvibrioides</name>
    <dbReference type="NCBI Taxonomy" id="74313"/>
    <lineage>
        <taxon>Bacteria</taxon>
        <taxon>Pseudomonadati</taxon>
        <taxon>Pseudomonadota</taxon>
        <taxon>Alphaproteobacteria</taxon>
        <taxon>Caulobacterales</taxon>
        <taxon>Caulobacteraceae</taxon>
        <taxon>Brevundimonas</taxon>
    </lineage>
</organism>
<dbReference type="AlphaFoldDB" id="A0A258HPI6"/>
<feature type="compositionally biased region" description="Low complexity" evidence="1">
    <location>
        <begin position="1"/>
        <end position="21"/>
    </location>
</feature>
<accession>A0A258HPI6</accession>
<name>A0A258HPI6_9CAUL</name>
<evidence type="ECO:0000313" key="3">
    <source>
        <dbReference type="Proteomes" id="UP000216147"/>
    </source>
</evidence>
<sequence>MSDDQAAAPAADPQPVANDPPARTRALNGAGGFNGATSADRNGASLSAGATASGSARRN</sequence>
<dbReference type="Proteomes" id="UP000216147">
    <property type="component" value="Unassembled WGS sequence"/>
</dbReference>
<feature type="region of interest" description="Disordered" evidence="1">
    <location>
        <begin position="1"/>
        <end position="59"/>
    </location>
</feature>